<dbReference type="Pfam" id="PF24345">
    <property type="entry name" value="PH_24"/>
    <property type="match status" value="1"/>
</dbReference>
<keyword evidence="6" id="KW-1185">Reference proteome</keyword>
<feature type="region of interest" description="Disordered" evidence="1">
    <location>
        <begin position="18"/>
        <end position="62"/>
    </location>
</feature>
<name>A0A8H6RW24_9PEZI</name>
<dbReference type="InterPro" id="IPR056416">
    <property type="entry name" value="DH_2_fung"/>
</dbReference>
<gene>
    <name evidence="5" type="ORF">HII31_00661</name>
</gene>
<feature type="compositionally biased region" description="Polar residues" evidence="1">
    <location>
        <begin position="493"/>
        <end position="504"/>
    </location>
</feature>
<evidence type="ECO:0000313" key="5">
    <source>
        <dbReference type="EMBL" id="KAF7197947.1"/>
    </source>
</evidence>
<feature type="domain" description="DBL homology" evidence="2">
    <location>
        <begin position="653"/>
        <end position="852"/>
    </location>
</feature>
<dbReference type="OrthoDB" id="5408934at2759"/>
<feature type="compositionally biased region" description="Basic and acidic residues" evidence="1">
    <location>
        <begin position="476"/>
        <end position="488"/>
    </location>
</feature>
<dbReference type="EMBL" id="JABCIY010000004">
    <property type="protein sequence ID" value="KAF7197947.1"/>
    <property type="molecule type" value="Genomic_DNA"/>
</dbReference>
<dbReference type="InterPro" id="IPR056223">
    <property type="entry name" value="PH_24"/>
</dbReference>
<feature type="domain" description="PH" evidence="4">
    <location>
        <begin position="1423"/>
        <end position="1557"/>
    </location>
</feature>
<dbReference type="Pfam" id="PF24340">
    <property type="entry name" value="DH_2"/>
    <property type="match status" value="1"/>
</dbReference>
<comment type="caution">
    <text evidence="5">The sequence shown here is derived from an EMBL/GenBank/DDBJ whole genome shotgun (WGS) entry which is preliminary data.</text>
</comment>
<evidence type="ECO:0008006" key="7">
    <source>
        <dbReference type="Google" id="ProtNLM"/>
    </source>
</evidence>
<feature type="compositionally biased region" description="Acidic residues" evidence="1">
    <location>
        <begin position="1329"/>
        <end position="1341"/>
    </location>
</feature>
<sequence length="1795" mass="197513">MFDVNTADAQHAVDSMSNWLSALSDEQHPTPMPSPNDAARRASAKKTTEKKADLTTQKLARKRSQDFASKIAGWNQAGGGIAQQQDEIVVIEDPASEVGLGKKGNDALHIVVETESSAPAQDEVVAIVEGIAPDVTPGRTTPKASNTLSGTKKAGRDVDLGRGAWVRRKSKPQAEAATDVKHAGAPKKRVVSDGHWRRDRQKVEEKASPEKEEVKETTPKPVIVRRSGALSMGMKVPPSFQDFSASDPEPEPVRVRPLRYPRSGSRSRSPVGRGATPEFESTGTKVYIKRRTRSRTAGDLRKSETSLTAPSSVDKPGTADTDITSPSSSPPRPKSEPRERLKKSRSRDDQPRSKSAKQSPNTDEVTDTRRRSKPAMDDAGVTRQLSVTAEAFAKRITQTSKKPTTPTPPAPKQHGTRIEGWLAAMPDPFTDSRRSSLTPEPLDIPKKKQSKPQIEVEYESEDIGESRKSSARTRSSRKDDDITIDGRARRSATPETEVSASSPTPLKRRGARRNNDSPIKNKMSREIVADLPTSYDAVMSGALPDTQTGRRRTISAKKNDKFRIPSGQRLTTIASDETLQARGHGRAYSDDATTTFEGSVLSRASDGDSPRRGPSGLKRRTTRHDDLMSVLSTERPTRNSRRSVRRSQRRPEAASIGDVMNDLSAEELKYQRELRTLVDGVIPVLLQHALSDTGSSSKARVFSRPTNDEVTRPIVEMGVALERLKTTHRKIPLHEPGDLLHWADSAAKVYTDYLRVWRLGFKDIVVNLAPAEAPKSEDSQSWDHDLPRNKDGDLVDGTGERVDVAHLLKRPLVRLKYLAKTFKSINSLKPSANAEDMTAKYHDLIAEAKKRVNDEQARLEDEAAASIDATRARDPRSLAPITGVSIDPTRSVRARDYFDMDLVHSSGQQLGCKIEIIFRDDAPNRGKAGDILFCEISVSGRWLLFPPIPWSLVSARAGERPGELVVMIRGFLSNARQWREVMSLRAETEDTGSDWLKMLGSEPMPPRLNRRSSFNMFKQHSVPAPALEEPKAVAVDIRDTPDKSRDPSPREIEVPIGEQVKSSSRIWDGSEVNSVCNDDAVTSTSAQRAKAKRYRSMTTSQSIPEVHYHNPRDQAAQPTYFYEQARANVPAHHNDRRPRSSHIRSQSDWTGSTVSTERSSEYSVWMPSSDRGTSRYSDEETIDENDPPRHSTARPGLHRRTSSVPSTDMPTIPKVRQPTRPESPSSDRDGLPSQKRAAAEAEKRLPPDPASAPSKLQKRTSLGRRDPNEGPPAPPAHREKPRPLSLGQNLANKIPSLTPAFLRKTRRPSSPLKHEYEPSTASESLSDSDFSDDFSDEDSETSESTIYDAVDHAVDHGAPMTEDGISTVGDLRGFQDYSRKGMRQSPPPATEPSSRFSIPGASLAPSESASQAPYRTVPPTVVEPGKTVASICAWSERGSWDSLHPEECQIFITPGLIEAFDLVQANSVHLDDQHTTPSAKGIKPLVALELTPLVPLRRGTAVDISIRSPPSANSLLKSSSNIMFRSRSPEDCERLYALINRARIDNPTYIALQNARGPVQQSNWGEIMDQRPNPMDKRRSWWNLGSRKSSTYRSQGSRAQSTAATESSVGTVGTAFSALRRFSSGSKIFNIGKSTITSRDGTRSTNSGSLSSGTATPIQFDPSVGTPLGINNAKVRMYMRESAGRWRDMGAARLTVLLPPRQDPTIAANPRVTELEKRVIVSGKSKGETMLDVTLGESAFERVARTGIAVSVYEESPHVGAIGGVLPHQTTVYMIQLKSEREAAYTFGLVGKLRY</sequence>
<evidence type="ECO:0000259" key="4">
    <source>
        <dbReference type="Pfam" id="PF24345"/>
    </source>
</evidence>
<feature type="region of interest" description="Disordered" evidence="1">
    <location>
        <begin position="1078"/>
        <end position="1111"/>
    </location>
</feature>
<feature type="region of interest" description="Disordered" evidence="1">
    <location>
        <begin position="136"/>
        <end position="525"/>
    </location>
</feature>
<feature type="compositionally biased region" description="Basic and acidic residues" evidence="1">
    <location>
        <begin position="774"/>
        <end position="794"/>
    </location>
</feature>
<evidence type="ECO:0000256" key="1">
    <source>
        <dbReference type="SAM" id="MobiDB-lite"/>
    </source>
</evidence>
<evidence type="ECO:0000259" key="3">
    <source>
        <dbReference type="Pfam" id="PF24344"/>
    </source>
</evidence>
<feature type="compositionally biased region" description="Polar residues" evidence="1">
    <location>
        <begin position="138"/>
        <end position="150"/>
    </location>
</feature>
<feature type="region of interest" description="Disordered" evidence="1">
    <location>
        <begin position="1565"/>
        <end position="1607"/>
    </location>
</feature>
<evidence type="ECO:0000313" key="6">
    <source>
        <dbReference type="Proteomes" id="UP000660729"/>
    </source>
</evidence>
<organism evidence="5 6">
    <name type="scientific">Pseudocercospora fuligena</name>
    <dbReference type="NCBI Taxonomy" id="685502"/>
    <lineage>
        <taxon>Eukaryota</taxon>
        <taxon>Fungi</taxon>
        <taxon>Dikarya</taxon>
        <taxon>Ascomycota</taxon>
        <taxon>Pezizomycotina</taxon>
        <taxon>Dothideomycetes</taxon>
        <taxon>Dothideomycetidae</taxon>
        <taxon>Mycosphaerellales</taxon>
        <taxon>Mycosphaerellaceae</taxon>
        <taxon>Pseudocercospora</taxon>
    </lineage>
</organism>
<feature type="compositionally biased region" description="Polar residues" evidence="1">
    <location>
        <begin position="1078"/>
        <end position="1087"/>
    </location>
</feature>
<feature type="compositionally biased region" description="Basic residues" evidence="1">
    <location>
        <begin position="638"/>
        <end position="648"/>
    </location>
</feature>
<feature type="compositionally biased region" description="Polar residues" evidence="1">
    <location>
        <begin position="1636"/>
        <end position="1657"/>
    </location>
</feature>
<feature type="domain" description="PH" evidence="3">
    <location>
        <begin position="865"/>
        <end position="1007"/>
    </location>
</feature>
<evidence type="ECO:0000259" key="2">
    <source>
        <dbReference type="Pfam" id="PF24340"/>
    </source>
</evidence>
<feature type="compositionally biased region" description="Polar residues" evidence="1">
    <location>
        <begin position="1143"/>
        <end position="1157"/>
    </location>
</feature>
<feature type="compositionally biased region" description="Basic and acidic residues" evidence="1">
    <location>
        <begin position="190"/>
        <end position="218"/>
    </location>
</feature>
<dbReference type="Pfam" id="PF24344">
    <property type="entry name" value="PH_23"/>
    <property type="match status" value="1"/>
</dbReference>
<feature type="region of interest" description="Disordered" evidence="1">
    <location>
        <begin position="1377"/>
        <end position="1420"/>
    </location>
</feature>
<feature type="region of interest" description="Disordered" evidence="1">
    <location>
        <begin position="773"/>
        <end position="794"/>
    </location>
</feature>
<reference evidence="5" key="1">
    <citation type="submission" date="2020-04" db="EMBL/GenBank/DDBJ databases">
        <title>Draft genome resource of the tomato pathogen Pseudocercospora fuligena.</title>
        <authorList>
            <person name="Zaccaron A."/>
        </authorList>
    </citation>
    <scope>NUCLEOTIDE SEQUENCE</scope>
    <source>
        <strain evidence="5">PF001</strain>
    </source>
</reference>
<protein>
    <recommendedName>
        <fullName evidence="7">DH domain-containing protein</fullName>
    </recommendedName>
</protein>
<dbReference type="InterPro" id="IPR056222">
    <property type="entry name" value="PH_23"/>
</dbReference>
<feature type="region of interest" description="Disordered" evidence="1">
    <location>
        <begin position="1029"/>
        <end position="1052"/>
    </location>
</feature>
<feature type="region of interest" description="Disordered" evidence="1">
    <location>
        <begin position="1130"/>
        <end position="1343"/>
    </location>
</feature>
<feature type="region of interest" description="Disordered" evidence="1">
    <location>
        <begin position="599"/>
        <end position="658"/>
    </location>
</feature>
<accession>A0A8H6RW24</accession>
<proteinExistence type="predicted"/>
<feature type="compositionally biased region" description="Low complexity" evidence="1">
    <location>
        <begin position="258"/>
        <end position="274"/>
    </location>
</feature>
<feature type="compositionally biased region" description="Polar residues" evidence="1">
    <location>
        <begin position="1586"/>
        <end position="1607"/>
    </location>
</feature>
<feature type="region of interest" description="Disordered" evidence="1">
    <location>
        <begin position="539"/>
        <end position="569"/>
    </location>
</feature>
<dbReference type="Proteomes" id="UP000660729">
    <property type="component" value="Unassembled WGS sequence"/>
</dbReference>
<feature type="region of interest" description="Disordered" evidence="1">
    <location>
        <begin position="1636"/>
        <end position="1659"/>
    </location>
</feature>
<feature type="compositionally biased region" description="Basic and acidic residues" evidence="1">
    <location>
        <begin position="1237"/>
        <end position="1246"/>
    </location>
</feature>